<dbReference type="OrthoDB" id="5396681at2759"/>
<dbReference type="InterPro" id="IPR045863">
    <property type="entry name" value="CorA_TM1_TM2"/>
</dbReference>
<evidence type="ECO:0000313" key="8">
    <source>
        <dbReference type="Proteomes" id="UP000799770"/>
    </source>
</evidence>
<dbReference type="SUPFAM" id="SSF144083">
    <property type="entry name" value="Magnesium transport protein CorA, transmembrane region"/>
    <property type="match status" value="1"/>
</dbReference>
<keyword evidence="3 5" id="KW-1133">Transmembrane helix</keyword>
<dbReference type="GO" id="GO:0016020">
    <property type="term" value="C:membrane"/>
    <property type="evidence" value="ECO:0007669"/>
    <property type="project" value="UniProtKB-SubCell"/>
</dbReference>
<evidence type="ECO:0000256" key="2">
    <source>
        <dbReference type="ARBA" id="ARBA00022692"/>
    </source>
</evidence>
<evidence type="ECO:0000259" key="6">
    <source>
        <dbReference type="Pfam" id="PF26616"/>
    </source>
</evidence>
<dbReference type="Proteomes" id="UP000799770">
    <property type="component" value="Unassembled WGS sequence"/>
</dbReference>
<dbReference type="AlphaFoldDB" id="A0A6A5YR03"/>
<feature type="domain" description="CorA-like transporter" evidence="6">
    <location>
        <begin position="8"/>
        <end position="214"/>
    </location>
</feature>
<accession>A0A6A5YR03</accession>
<keyword evidence="2 5" id="KW-0812">Transmembrane</keyword>
<gene>
    <name evidence="7" type="ORF">BDV96DRAFT_692342</name>
</gene>
<organism evidence="7 8">
    <name type="scientific">Lophiotrema nucula</name>
    <dbReference type="NCBI Taxonomy" id="690887"/>
    <lineage>
        <taxon>Eukaryota</taxon>
        <taxon>Fungi</taxon>
        <taxon>Dikarya</taxon>
        <taxon>Ascomycota</taxon>
        <taxon>Pezizomycotina</taxon>
        <taxon>Dothideomycetes</taxon>
        <taxon>Pleosporomycetidae</taxon>
        <taxon>Pleosporales</taxon>
        <taxon>Lophiotremataceae</taxon>
        <taxon>Lophiotrema</taxon>
    </lineage>
</organism>
<dbReference type="InterPro" id="IPR058257">
    <property type="entry name" value="CorA-like_dom"/>
</dbReference>
<feature type="transmembrane region" description="Helical" evidence="5">
    <location>
        <begin position="367"/>
        <end position="387"/>
    </location>
</feature>
<dbReference type="Gene3D" id="1.20.58.340">
    <property type="entry name" value="Magnesium transport protein CorA, transmembrane region"/>
    <property type="match status" value="1"/>
</dbReference>
<evidence type="ECO:0000256" key="3">
    <source>
        <dbReference type="ARBA" id="ARBA00022989"/>
    </source>
</evidence>
<keyword evidence="4 5" id="KW-0472">Membrane</keyword>
<keyword evidence="8" id="KW-1185">Reference proteome</keyword>
<comment type="subcellular location">
    <subcellularLocation>
        <location evidence="1">Membrane</location>
        <topology evidence="1">Multi-pass membrane protein</topology>
    </subcellularLocation>
</comment>
<feature type="transmembrane region" description="Helical" evidence="5">
    <location>
        <begin position="407"/>
        <end position="428"/>
    </location>
</feature>
<dbReference type="EMBL" id="ML977345">
    <property type="protein sequence ID" value="KAF2108837.1"/>
    <property type="molecule type" value="Genomic_DNA"/>
</dbReference>
<reference evidence="7" key="1">
    <citation type="journal article" date="2020" name="Stud. Mycol.">
        <title>101 Dothideomycetes genomes: a test case for predicting lifestyles and emergence of pathogens.</title>
        <authorList>
            <person name="Haridas S."/>
            <person name="Albert R."/>
            <person name="Binder M."/>
            <person name="Bloem J."/>
            <person name="Labutti K."/>
            <person name="Salamov A."/>
            <person name="Andreopoulos B."/>
            <person name="Baker S."/>
            <person name="Barry K."/>
            <person name="Bills G."/>
            <person name="Bluhm B."/>
            <person name="Cannon C."/>
            <person name="Castanera R."/>
            <person name="Culley D."/>
            <person name="Daum C."/>
            <person name="Ezra D."/>
            <person name="Gonzalez J."/>
            <person name="Henrissat B."/>
            <person name="Kuo A."/>
            <person name="Liang C."/>
            <person name="Lipzen A."/>
            <person name="Lutzoni F."/>
            <person name="Magnuson J."/>
            <person name="Mondo S."/>
            <person name="Nolan M."/>
            <person name="Ohm R."/>
            <person name="Pangilinan J."/>
            <person name="Park H.-J."/>
            <person name="Ramirez L."/>
            <person name="Alfaro M."/>
            <person name="Sun H."/>
            <person name="Tritt A."/>
            <person name="Yoshinaga Y."/>
            <person name="Zwiers L.-H."/>
            <person name="Turgeon B."/>
            <person name="Goodwin S."/>
            <person name="Spatafora J."/>
            <person name="Crous P."/>
            <person name="Grigoriev I."/>
        </authorList>
    </citation>
    <scope>NUCLEOTIDE SEQUENCE</scope>
    <source>
        <strain evidence="7">CBS 627.86</strain>
    </source>
</reference>
<proteinExistence type="predicted"/>
<evidence type="ECO:0000256" key="1">
    <source>
        <dbReference type="ARBA" id="ARBA00004141"/>
    </source>
</evidence>
<name>A0A6A5YR03_9PLEO</name>
<evidence type="ECO:0000256" key="5">
    <source>
        <dbReference type="SAM" id="Phobius"/>
    </source>
</evidence>
<protein>
    <recommendedName>
        <fullName evidence="6">CorA-like transporter domain-containing protein</fullName>
    </recommendedName>
</protein>
<sequence length="454" mass="52092">MASSSEPKDWQSYPQNLSSITSYDHEYDLRSYSTQLRDDSIRLFIDPTDSVNLKTVHIGEKANEALVESRLQLEDYLQNLDLDDGLHIILIPQQGSWGRLVIDERSIKQTLTRLEVFPRFLDILRSFGQRVGFEDDSAGGVFLRNNEERCTHEASYLVKLVEEHGRIESTEPWSIRQMGVYHRKSGESGNAFIILNPSRSFLRRLKYMQEDPDRISPGAKSRAQLTKVIESQEPSFSLDDIRIEDAQEIQVLQDKCQQLAHVLDLNCELLRQLRKHLDRISASRSCAESLVSLLSESTIHVKRADRLLKRLDGTIALTQKILDFRCLASLQHSSGSMEKLARLTRDDNLMMKELTEKAARDTDAMRWITFLTLIYLPASFVATMMGMNYISVRTVNGGFSINFAGEFWIFFFLTGVLLVITLITYYIYIRRARLRGTCDSKSRKIGKEESVSTQ</sequence>
<evidence type="ECO:0000256" key="4">
    <source>
        <dbReference type="ARBA" id="ARBA00023136"/>
    </source>
</evidence>
<evidence type="ECO:0000313" key="7">
    <source>
        <dbReference type="EMBL" id="KAF2108837.1"/>
    </source>
</evidence>
<dbReference type="Pfam" id="PF26616">
    <property type="entry name" value="CorA-like"/>
    <property type="match status" value="1"/>
</dbReference>